<gene>
    <name evidence="3" type="ORF">C2I19_01500</name>
</gene>
<keyword evidence="4" id="KW-1185">Reference proteome</keyword>
<feature type="domain" description="Aminoglycoside phosphotransferase" evidence="2">
    <location>
        <begin position="27"/>
        <end position="225"/>
    </location>
</feature>
<reference evidence="4" key="1">
    <citation type="submission" date="2018-02" db="EMBL/GenBank/DDBJ databases">
        <authorList>
            <person name="O'Hara-Hanley K."/>
            <person name="Soby S."/>
        </authorList>
    </citation>
    <scope>NUCLEOTIDE SEQUENCE [LARGE SCALE GENOMIC DNA]</scope>
    <source>
        <strain evidence="4">MWU14-2602</strain>
    </source>
</reference>
<evidence type="ECO:0000259" key="2">
    <source>
        <dbReference type="Pfam" id="PF01636"/>
    </source>
</evidence>
<dbReference type="Gene3D" id="3.30.200.20">
    <property type="entry name" value="Phosphorylase Kinase, domain 1"/>
    <property type="match status" value="1"/>
</dbReference>
<evidence type="ECO:0000313" key="3">
    <source>
        <dbReference type="EMBL" id="POZ63847.1"/>
    </source>
</evidence>
<dbReference type="CDD" id="cd05151">
    <property type="entry name" value="ChoK-like"/>
    <property type="match status" value="1"/>
</dbReference>
<evidence type="ECO:0000256" key="1">
    <source>
        <dbReference type="SAM" id="Phobius"/>
    </source>
</evidence>
<dbReference type="InterPro" id="IPR052077">
    <property type="entry name" value="CcrZ_PhaseVar_Mediator"/>
</dbReference>
<protein>
    <recommendedName>
        <fullName evidence="2">Aminoglycoside phosphotransferase domain-containing protein</fullName>
    </recommendedName>
</protein>
<evidence type="ECO:0000313" key="4">
    <source>
        <dbReference type="Proteomes" id="UP000237082"/>
    </source>
</evidence>
<dbReference type="Proteomes" id="UP000237082">
    <property type="component" value="Unassembled WGS sequence"/>
</dbReference>
<proteinExistence type="predicted"/>
<comment type="caution">
    <text evidence="3">The sequence shown here is derived from an EMBL/GenBank/DDBJ whole genome shotgun (WGS) entry which is preliminary data.</text>
</comment>
<accession>A0A2S5DLB7</accession>
<keyword evidence="1" id="KW-0812">Transmembrane</keyword>
<dbReference type="InterPro" id="IPR002575">
    <property type="entry name" value="Aminoglycoside_PTrfase"/>
</dbReference>
<dbReference type="PANTHER" id="PTHR40086">
    <property type="entry name" value="PHOSPHOTRANSFERASE YTMP-RELATED"/>
    <property type="match status" value="1"/>
</dbReference>
<keyword evidence="1" id="KW-0472">Membrane</keyword>
<organism evidence="3 4">
    <name type="scientific">Chromobacterium alticapitis</name>
    <dbReference type="NCBI Taxonomy" id="2073169"/>
    <lineage>
        <taxon>Bacteria</taxon>
        <taxon>Pseudomonadati</taxon>
        <taxon>Pseudomonadota</taxon>
        <taxon>Betaproteobacteria</taxon>
        <taxon>Neisseriales</taxon>
        <taxon>Chromobacteriaceae</taxon>
        <taxon>Chromobacterium</taxon>
    </lineage>
</organism>
<dbReference type="InterPro" id="IPR011009">
    <property type="entry name" value="Kinase-like_dom_sf"/>
</dbReference>
<sequence length="319" mass="33905">MSFPIPEAISAAIHKVFPDEAGIVPQPLAQGLSGARIFSFEASGQRFVIRQSAHIERAEREAQCWRGAAALGVAPRLVYADAASGITISEFIAAEALDRSPAGIRRMASALRRLHQSQAFDGGMPLADILAGEVAKLGLSQPDAVIQAVCQAAAEADAISRENARVPCHLDLNPGNIVLSGQRVLFLDWETAGLGDPYLDLAQLGVFVFSTPEQGQSLLQAYLQAEPTPAEQGRMAAGRVIALAFYALGFFLAARRRDADVRLEAVSPVTWGELFALLASDGAQSAPEVAAATLAAEMQRFQQSDAYRQALARRTAPGV</sequence>
<dbReference type="SUPFAM" id="SSF56112">
    <property type="entry name" value="Protein kinase-like (PK-like)"/>
    <property type="match status" value="1"/>
</dbReference>
<dbReference type="EMBL" id="PQWB01000007">
    <property type="protein sequence ID" value="POZ63847.1"/>
    <property type="molecule type" value="Genomic_DNA"/>
</dbReference>
<dbReference type="Gene3D" id="3.90.1200.10">
    <property type="match status" value="1"/>
</dbReference>
<dbReference type="RefSeq" id="WP_103900956.1">
    <property type="nucleotide sequence ID" value="NZ_PQWB01000007.1"/>
</dbReference>
<dbReference type="AlphaFoldDB" id="A0A2S5DLB7"/>
<dbReference type="PANTHER" id="PTHR40086:SF1">
    <property type="entry name" value="CELL CYCLE REGULATOR CCRZ"/>
    <property type="match status" value="1"/>
</dbReference>
<dbReference type="Pfam" id="PF01636">
    <property type="entry name" value="APH"/>
    <property type="match status" value="1"/>
</dbReference>
<name>A0A2S5DLB7_9NEIS</name>
<feature type="transmembrane region" description="Helical" evidence="1">
    <location>
        <begin position="236"/>
        <end position="254"/>
    </location>
</feature>
<keyword evidence="1" id="KW-1133">Transmembrane helix</keyword>
<dbReference type="OrthoDB" id="236897at2"/>